<organism evidence="2">
    <name type="scientific">uncultured Caudovirales phage</name>
    <dbReference type="NCBI Taxonomy" id="2100421"/>
    <lineage>
        <taxon>Viruses</taxon>
        <taxon>Duplodnaviria</taxon>
        <taxon>Heunggongvirae</taxon>
        <taxon>Uroviricota</taxon>
        <taxon>Caudoviricetes</taxon>
        <taxon>Peduoviridae</taxon>
        <taxon>Maltschvirus</taxon>
        <taxon>Maltschvirus maltsch</taxon>
    </lineage>
</organism>
<evidence type="ECO:0000313" key="2">
    <source>
        <dbReference type="EMBL" id="CAB5151578.1"/>
    </source>
</evidence>
<gene>
    <name evidence="2" type="ORF">UFOVP148_50</name>
</gene>
<accession>A0A6J7W507</accession>
<dbReference type="EMBL" id="LR798197">
    <property type="protein sequence ID" value="CAB5151578.1"/>
    <property type="molecule type" value="Genomic_DNA"/>
</dbReference>
<proteinExistence type="predicted"/>
<dbReference type="Pfam" id="PF23961">
    <property type="entry name" value="Phage_tail_terminator_9"/>
    <property type="match status" value="1"/>
</dbReference>
<name>A0A6J7W507_9CAUD</name>
<reference evidence="2" key="1">
    <citation type="submission" date="2020-05" db="EMBL/GenBank/DDBJ databases">
        <authorList>
            <person name="Chiriac C."/>
            <person name="Salcher M."/>
            <person name="Ghai R."/>
            <person name="Kavagutti S V."/>
        </authorList>
    </citation>
    <scope>NUCLEOTIDE SEQUENCE</scope>
</reference>
<dbReference type="NCBIfam" id="NF047498">
    <property type="entry name" value="LIC_12616_fam"/>
    <property type="match status" value="1"/>
</dbReference>
<feature type="domain" description="Phage neck terminator protein gp12-like" evidence="1">
    <location>
        <begin position="16"/>
        <end position="161"/>
    </location>
</feature>
<dbReference type="InterPro" id="IPR057087">
    <property type="entry name" value="Gp12-like"/>
</dbReference>
<evidence type="ECO:0000259" key="1">
    <source>
        <dbReference type="Pfam" id="PF23961"/>
    </source>
</evidence>
<sequence length="172" mass="19373">MAVTIDIVDQDVFRALVVFFRSFLDQSIPVIQQQDNRVPMPKGGFVAMNNIGMDRLSFNIDGYDAVNQGKTILTPTKFDMQLDFYGPTSQEWAMKTVALFRDEYATEIFPANIQPLYADDPVQIPLIDGEAQYEQRWKLAASLQYNPILSTAQQSMLGVDIGLAPIDQTFNP</sequence>
<protein>
    <recommendedName>
        <fullName evidence="1">Phage neck terminator protein gp12-like domain-containing protein</fullName>
    </recommendedName>
</protein>